<reference evidence="1 2" key="1">
    <citation type="submission" date="2013-02" db="EMBL/GenBank/DDBJ databases">
        <title>Draft Genome Sequence of Streptomyces aurantiacus, Which Produces Setomimycin.</title>
        <authorList>
            <person name="Gruening B.A."/>
            <person name="Praeg A."/>
            <person name="Erxleben A."/>
            <person name="Guenther S."/>
            <person name="Mueller M."/>
        </authorList>
    </citation>
    <scope>NUCLEOTIDE SEQUENCE [LARGE SCALE GENOMIC DNA]</scope>
    <source>
        <strain evidence="1 2">JA 4570</strain>
    </source>
</reference>
<dbReference type="Proteomes" id="UP000014629">
    <property type="component" value="Unassembled WGS sequence"/>
</dbReference>
<protein>
    <submittedName>
        <fullName evidence="1">Uncharacterized protein</fullName>
    </submittedName>
</protein>
<gene>
    <name evidence="1" type="ORF">STRAU_7440</name>
</gene>
<dbReference type="AlphaFoldDB" id="S3ZAB3"/>
<evidence type="ECO:0000313" key="2">
    <source>
        <dbReference type="Proteomes" id="UP000014629"/>
    </source>
</evidence>
<keyword evidence="2" id="KW-1185">Reference proteome</keyword>
<evidence type="ECO:0000313" key="1">
    <source>
        <dbReference type="EMBL" id="EPH39519.1"/>
    </source>
</evidence>
<accession>S3ZAB3</accession>
<name>S3ZAB3_9ACTN</name>
<dbReference type="EMBL" id="AOPZ01000527">
    <property type="protein sequence ID" value="EPH39519.1"/>
    <property type="molecule type" value="Genomic_DNA"/>
</dbReference>
<comment type="caution">
    <text evidence="1">The sequence shown here is derived from an EMBL/GenBank/DDBJ whole genome shotgun (WGS) entry which is preliminary data.</text>
</comment>
<dbReference type="PATRIC" id="fig|1286094.4.peg.7366"/>
<sequence>MVLRILWGGFSGWRAAAHQSMGPARRFPGGVRMTVRPLHMRVRPWTVTPHGVARWSRKS</sequence>
<organism evidence="1 2">
    <name type="scientific">Streptomyces aurantiacus JA 4570</name>
    <dbReference type="NCBI Taxonomy" id="1286094"/>
    <lineage>
        <taxon>Bacteria</taxon>
        <taxon>Bacillati</taxon>
        <taxon>Actinomycetota</taxon>
        <taxon>Actinomycetes</taxon>
        <taxon>Kitasatosporales</taxon>
        <taxon>Streptomycetaceae</taxon>
        <taxon>Streptomyces</taxon>
        <taxon>Streptomyces aurantiacus group</taxon>
    </lineage>
</organism>
<proteinExistence type="predicted"/>